<dbReference type="STRING" id="1590841.A0A2R6RSR8"/>
<dbReference type="Pfam" id="PF23402">
    <property type="entry name" value="LTI65_LTI78_NYQTKV"/>
    <property type="match status" value="1"/>
</dbReference>
<dbReference type="InParanoid" id="A0A2R6RSR8"/>
<feature type="domain" description="LTI65/LTI78 PGEED repeat" evidence="2">
    <location>
        <begin position="344"/>
        <end position="374"/>
    </location>
</feature>
<feature type="compositionally biased region" description="Basic and acidic residues" evidence="1">
    <location>
        <begin position="25"/>
        <end position="36"/>
    </location>
</feature>
<dbReference type="InterPro" id="IPR037491">
    <property type="entry name" value="LTI78/LTI65"/>
</dbReference>
<dbReference type="Gramene" id="PSS33080">
    <property type="protein sequence ID" value="PSS33080"/>
    <property type="gene ID" value="CEY00_Acc03466"/>
</dbReference>
<feature type="domain" description="LTI65/LTI78 N-terminal" evidence="4">
    <location>
        <begin position="30"/>
        <end position="90"/>
    </location>
</feature>
<dbReference type="OrthoDB" id="1931597at2759"/>
<dbReference type="Proteomes" id="UP000241394">
    <property type="component" value="Chromosome LG3"/>
</dbReference>
<dbReference type="PANTHER" id="PTHR33836">
    <property type="entry name" value="LOW-TEMPERATURE-INDUCED 65 KDA PROTEIN-RELATED"/>
    <property type="match status" value="1"/>
</dbReference>
<feature type="compositionally biased region" description="Polar residues" evidence="1">
    <location>
        <begin position="451"/>
        <end position="464"/>
    </location>
</feature>
<dbReference type="InterPro" id="IPR057058">
    <property type="entry name" value="LTI65_LTI78_NYQTKV"/>
</dbReference>
<dbReference type="AlphaFoldDB" id="A0A2R6RSR8"/>
<feature type="compositionally biased region" description="Basic and acidic residues" evidence="1">
    <location>
        <begin position="140"/>
        <end position="154"/>
    </location>
</feature>
<reference evidence="6" key="2">
    <citation type="journal article" date="2018" name="BMC Genomics">
        <title>A manually annotated Actinidia chinensis var. chinensis (kiwifruit) genome highlights the challenges associated with draft genomes and gene prediction in plants.</title>
        <authorList>
            <person name="Pilkington S.M."/>
            <person name="Crowhurst R."/>
            <person name="Hilario E."/>
            <person name="Nardozza S."/>
            <person name="Fraser L."/>
            <person name="Peng Y."/>
            <person name="Gunaseelan K."/>
            <person name="Simpson R."/>
            <person name="Tahir J."/>
            <person name="Deroles S.C."/>
            <person name="Templeton K."/>
            <person name="Luo Z."/>
            <person name="Davy M."/>
            <person name="Cheng C."/>
            <person name="McNeilage M."/>
            <person name="Scaglione D."/>
            <person name="Liu Y."/>
            <person name="Zhang Q."/>
            <person name="Datson P."/>
            <person name="De Silva N."/>
            <person name="Gardiner S.E."/>
            <person name="Bassett H."/>
            <person name="Chagne D."/>
            <person name="McCallum J."/>
            <person name="Dzierzon H."/>
            <person name="Deng C."/>
            <person name="Wang Y.Y."/>
            <person name="Barron L."/>
            <person name="Manako K."/>
            <person name="Bowen J."/>
            <person name="Foster T.M."/>
            <person name="Erridge Z.A."/>
            <person name="Tiffin H."/>
            <person name="Waite C.N."/>
            <person name="Davies K.M."/>
            <person name="Grierson E.P."/>
            <person name="Laing W.A."/>
            <person name="Kirk R."/>
            <person name="Chen X."/>
            <person name="Wood M."/>
            <person name="Montefiori M."/>
            <person name="Brummell D.A."/>
            <person name="Schwinn K.E."/>
            <person name="Catanach A."/>
            <person name="Fullerton C."/>
            <person name="Li D."/>
            <person name="Meiyalaghan S."/>
            <person name="Nieuwenhuizen N."/>
            <person name="Read N."/>
            <person name="Prakash R."/>
            <person name="Hunter D."/>
            <person name="Zhang H."/>
            <person name="McKenzie M."/>
            <person name="Knabel M."/>
            <person name="Harris A."/>
            <person name="Allan A.C."/>
            <person name="Gleave A."/>
            <person name="Chen A."/>
            <person name="Janssen B.J."/>
            <person name="Plunkett B."/>
            <person name="Ampomah-Dwamena C."/>
            <person name="Voogd C."/>
            <person name="Leif D."/>
            <person name="Lafferty D."/>
            <person name="Souleyre E.J.F."/>
            <person name="Varkonyi-Gasic E."/>
            <person name="Gambi F."/>
            <person name="Hanley J."/>
            <person name="Yao J.L."/>
            <person name="Cheung J."/>
            <person name="David K.M."/>
            <person name="Warren B."/>
            <person name="Marsh K."/>
            <person name="Snowden K.C."/>
            <person name="Lin-Wang K."/>
            <person name="Brian L."/>
            <person name="Martinez-Sanchez M."/>
            <person name="Wang M."/>
            <person name="Ileperuma N."/>
            <person name="Macnee N."/>
            <person name="Campin R."/>
            <person name="McAtee P."/>
            <person name="Drummond R.S.M."/>
            <person name="Espley R.V."/>
            <person name="Ireland H.S."/>
            <person name="Wu R."/>
            <person name="Atkinson R.G."/>
            <person name="Karunairetnam S."/>
            <person name="Bulley S."/>
            <person name="Chunkath S."/>
            <person name="Hanley Z."/>
            <person name="Storey R."/>
            <person name="Thrimawithana A.H."/>
            <person name="Thomson S."/>
            <person name="David C."/>
            <person name="Testolin R."/>
            <person name="Huang H."/>
            <person name="Hellens R.P."/>
            <person name="Schaffer R.J."/>
        </authorList>
    </citation>
    <scope>NUCLEOTIDE SEQUENCE [LARGE SCALE GENOMIC DNA]</scope>
    <source>
        <strain evidence="6">cv. Red5</strain>
    </source>
</reference>
<dbReference type="InterPro" id="IPR012418">
    <property type="entry name" value="CAP160"/>
</dbReference>
<dbReference type="GO" id="GO:0006950">
    <property type="term" value="P:response to stress"/>
    <property type="evidence" value="ECO:0007669"/>
    <property type="project" value="TreeGrafter"/>
</dbReference>
<feature type="compositionally biased region" description="Basic and acidic residues" evidence="1">
    <location>
        <begin position="333"/>
        <end position="346"/>
    </location>
</feature>
<dbReference type="OMA" id="HQTPMKT"/>
<evidence type="ECO:0000259" key="2">
    <source>
        <dbReference type="Pfam" id="PF23399"/>
    </source>
</evidence>
<dbReference type="InterPro" id="IPR056605">
    <property type="entry name" value="LTI65_LTI78_N"/>
</dbReference>
<feature type="compositionally biased region" description="Polar residues" evidence="1">
    <location>
        <begin position="249"/>
        <end position="266"/>
    </location>
</feature>
<dbReference type="FunCoup" id="A0A2R6RSR8">
    <property type="interactions" value="355"/>
</dbReference>
<feature type="compositionally biased region" description="Basic residues" evidence="1">
    <location>
        <begin position="37"/>
        <end position="47"/>
    </location>
</feature>
<dbReference type="InterPro" id="IPR057059">
    <property type="entry name" value="LTI65/LTI78_PGEED"/>
</dbReference>
<proteinExistence type="predicted"/>
<dbReference type="Pfam" id="PF23399">
    <property type="entry name" value="LTI65_PGEED"/>
    <property type="match status" value="1"/>
</dbReference>
<feature type="compositionally biased region" description="Low complexity" evidence="1">
    <location>
        <begin position="470"/>
        <end position="487"/>
    </location>
</feature>
<evidence type="ECO:0000259" key="4">
    <source>
        <dbReference type="Pfam" id="PF23403"/>
    </source>
</evidence>
<feature type="region of interest" description="Disordered" evidence="1">
    <location>
        <begin position="1"/>
        <end position="266"/>
    </location>
</feature>
<evidence type="ECO:0000256" key="1">
    <source>
        <dbReference type="SAM" id="MobiDB-lite"/>
    </source>
</evidence>
<feature type="compositionally biased region" description="Acidic residues" evidence="1">
    <location>
        <begin position="62"/>
        <end position="76"/>
    </location>
</feature>
<dbReference type="Pfam" id="PF23403">
    <property type="entry name" value="LTI65_LTI78_N"/>
    <property type="match status" value="1"/>
</dbReference>
<keyword evidence="6" id="KW-1185">Reference proteome</keyword>
<feature type="compositionally biased region" description="Polar residues" evidence="1">
    <location>
        <begin position="183"/>
        <end position="197"/>
    </location>
</feature>
<dbReference type="Pfam" id="PF07918">
    <property type="entry name" value="CAP160"/>
    <property type="match status" value="1"/>
</dbReference>
<feature type="region of interest" description="Disordered" evidence="1">
    <location>
        <begin position="325"/>
        <end position="346"/>
    </location>
</feature>
<gene>
    <name evidence="5" type="ORF">CEY00_Acc03466</name>
</gene>
<dbReference type="EMBL" id="NKQK01000003">
    <property type="protein sequence ID" value="PSS33080.1"/>
    <property type="molecule type" value="Genomic_DNA"/>
</dbReference>
<feature type="region of interest" description="Disordered" evidence="1">
    <location>
        <begin position="449"/>
        <end position="487"/>
    </location>
</feature>
<feature type="region of interest" description="Disordered" evidence="1">
    <location>
        <begin position="377"/>
        <end position="430"/>
    </location>
</feature>
<dbReference type="PANTHER" id="PTHR33836:SF1">
    <property type="entry name" value="LOW-TEMPERATURE-INDUCED 65 KDA PROTEIN-RELATED"/>
    <property type="match status" value="1"/>
</dbReference>
<name>A0A2R6RSR8_ACTCC</name>
<evidence type="ECO:0000313" key="5">
    <source>
        <dbReference type="EMBL" id="PSS33080.1"/>
    </source>
</evidence>
<comment type="caution">
    <text evidence="5">The sequence shown here is derived from an EMBL/GenBank/DDBJ whole genome shotgun (WGS) entry which is preliminary data.</text>
</comment>
<reference evidence="5 6" key="1">
    <citation type="submission" date="2017-07" db="EMBL/GenBank/DDBJ databases">
        <title>An improved, manually edited Actinidia chinensis var. chinensis (kiwifruit) genome highlights the challenges associated with draft genomes and gene prediction in plants.</title>
        <authorList>
            <person name="Pilkington S."/>
            <person name="Crowhurst R."/>
            <person name="Hilario E."/>
            <person name="Nardozza S."/>
            <person name="Fraser L."/>
            <person name="Peng Y."/>
            <person name="Gunaseelan K."/>
            <person name="Simpson R."/>
            <person name="Tahir J."/>
            <person name="Deroles S."/>
            <person name="Templeton K."/>
            <person name="Luo Z."/>
            <person name="Davy M."/>
            <person name="Cheng C."/>
            <person name="Mcneilage M."/>
            <person name="Scaglione D."/>
            <person name="Liu Y."/>
            <person name="Zhang Q."/>
            <person name="Datson P."/>
            <person name="De Silva N."/>
            <person name="Gardiner S."/>
            <person name="Bassett H."/>
            <person name="Chagne D."/>
            <person name="Mccallum J."/>
            <person name="Dzierzon H."/>
            <person name="Deng C."/>
            <person name="Wang Y.-Y."/>
            <person name="Barron N."/>
            <person name="Manako K."/>
            <person name="Bowen J."/>
            <person name="Foster T."/>
            <person name="Erridge Z."/>
            <person name="Tiffin H."/>
            <person name="Waite C."/>
            <person name="Davies K."/>
            <person name="Grierson E."/>
            <person name="Laing W."/>
            <person name="Kirk R."/>
            <person name="Chen X."/>
            <person name="Wood M."/>
            <person name="Montefiori M."/>
            <person name="Brummell D."/>
            <person name="Schwinn K."/>
            <person name="Catanach A."/>
            <person name="Fullerton C."/>
            <person name="Li D."/>
            <person name="Meiyalaghan S."/>
            <person name="Nieuwenhuizen N."/>
            <person name="Read N."/>
            <person name="Prakash R."/>
            <person name="Hunter D."/>
            <person name="Zhang H."/>
            <person name="Mckenzie M."/>
            <person name="Knabel M."/>
            <person name="Harris A."/>
            <person name="Allan A."/>
            <person name="Chen A."/>
            <person name="Janssen B."/>
            <person name="Plunkett B."/>
            <person name="Dwamena C."/>
            <person name="Voogd C."/>
            <person name="Leif D."/>
            <person name="Lafferty D."/>
            <person name="Souleyre E."/>
            <person name="Varkonyi-Gasic E."/>
            <person name="Gambi F."/>
            <person name="Hanley J."/>
            <person name="Yao J.-L."/>
            <person name="Cheung J."/>
            <person name="David K."/>
            <person name="Warren B."/>
            <person name="Marsh K."/>
            <person name="Snowden K."/>
            <person name="Lin-Wang K."/>
            <person name="Brian L."/>
            <person name="Martinez-Sanchez M."/>
            <person name="Wang M."/>
            <person name="Ileperuma N."/>
            <person name="Macnee N."/>
            <person name="Campin R."/>
            <person name="Mcatee P."/>
            <person name="Drummond R."/>
            <person name="Espley R."/>
            <person name="Ireland H."/>
            <person name="Wu R."/>
            <person name="Atkinson R."/>
            <person name="Karunairetnam S."/>
            <person name="Bulley S."/>
            <person name="Chunkath S."/>
            <person name="Hanley Z."/>
            <person name="Storey R."/>
            <person name="Thrimawithana A."/>
            <person name="Thomson S."/>
            <person name="David C."/>
            <person name="Testolin R."/>
        </authorList>
    </citation>
    <scope>NUCLEOTIDE SEQUENCE [LARGE SCALE GENOMIC DNA]</scope>
    <source>
        <strain evidence="6">cv. Red5</strain>
        <tissue evidence="5">Young leaf</tissue>
    </source>
</reference>
<organism evidence="5 6">
    <name type="scientific">Actinidia chinensis var. chinensis</name>
    <name type="common">Chinese soft-hair kiwi</name>
    <dbReference type="NCBI Taxonomy" id="1590841"/>
    <lineage>
        <taxon>Eukaryota</taxon>
        <taxon>Viridiplantae</taxon>
        <taxon>Streptophyta</taxon>
        <taxon>Embryophyta</taxon>
        <taxon>Tracheophyta</taxon>
        <taxon>Spermatophyta</taxon>
        <taxon>Magnoliopsida</taxon>
        <taxon>eudicotyledons</taxon>
        <taxon>Gunneridae</taxon>
        <taxon>Pentapetalae</taxon>
        <taxon>asterids</taxon>
        <taxon>Ericales</taxon>
        <taxon>Actinidiaceae</taxon>
        <taxon>Actinidia</taxon>
    </lineage>
</organism>
<accession>A0A2R6RSR8</accession>
<dbReference type="GO" id="GO:0009737">
    <property type="term" value="P:response to abscisic acid"/>
    <property type="evidence" value="ECO:0007669"/>
    <property type="project" value="InterPro"/>
</dbReference>
<feature type="domain" description="LTI65/LTI78 NYQTKV repeat" evidence="3">
    <location>
        <begin position="133"/>
        <end position="190"/>
    </location>
</feature>
<feature type="compositionally biased region" description="Basic and acidic residues" evidence="1">
    <location>
        <begin position="379"/>
        <end position="402"/>
    </location>
</feature>
<protein>
    <submittedName>
        <fullName evidence="5">Low-temperature-induced protein</fullName>
    </submittedName>
</protein>
<evidence type="ECO:0000259" key="3">
    <source>
        <dbReference type="Pfam" id="PF23402"/>
    </source>
</evidence>
<feature type="compositionally biased region" description="Polar residues" evidence="1">
    <location>
        <begin position="419"/>
        <end position="429"/>
    </location>
</feature>
<sequence>MEAQMPPPRGHNYDEQPLIAGLTEGADHEQHHEKKSVLKKVKAKAKKIKETLTKHGHGHDHDDEEDNEEEEMEEDPEVHGAPMYESTAIRGGVSGQRPGVNLEKPTVMAEDRHDSKYTDPPTRQAGEKMRQAKINVEKSTALEEDPHAPKERPEVSNYQSKVTDPTGDGDEEAGITPILSAFNKMNVSGESKSNPKATETPKLYTGSHDQFAPEPRPAHTTTNPEMPSPALKSFHGGSNPDDMPRDTFTKQPSSQGGYTEKISSSTSAITDKAIAAKNAVISKLGYGTREGEETGKSGSNITATVTEKLSPMYEKVANVGTSVMSKVHGSETGQERGDIDKRQDKAVSMKEYLAEKLSPSDEDKALSEVISDALHKRKQEVGEKAEAEKPVGKVTESEEVKKRLGTTGDEDFNREGEQMDSQAAANLSATGKAVVDRVKSAVGSWFVVGRDQSSQSSQVSPGTTYGQGGLSSSTSEESGQGQDRVGE</sequence>
<evidence type="ECO:0000313" key="6">
    <source>
        <dbReference type="Proteomes" id="UP000241394"/>
    </source>
</evidence>